<dbReference type="VEuPathDB" id="FungiDB:CC1G_03975"/>
<dbReference type="KEGG" id="cci:CC1G_03975"/>
<dbReference type="AlphaFoldDB" id="A8N8C8"/>
<feature type="compositionally biased region" description="Acidic residues" evidence="1">
    <location>
        <begin position="498"/>
        <end position="507"/>
    </location>
</feature>
<dbReference type="EMBL" id="AACS02000007">
    <property type="protein sequence ID" value="EAU90706.2"/>
    <property type="molecule type" value="Genomic_DNA"/>
</dbReference>
<evidence type="ECO:0000256" key="1">
    <source>
        <dbReference type="SAM" id="MobiDB-lite"/>
    </source>
</evidence>
<protein>
    <submittedName>
        <fullName evidence="2">Uncharacterized protein</fullName>
    </submittedName>
</protein>
<evidence type="ECO:0000313" key="3">
    <source>
        <dbReference type="Proteomes" id="UP000001861"/>
    </source>
</evidence>
<dbReference type="OrthoDB" id="3058629at2759"/>
<feature type="compositionally biased region" description="Acidic residues" evidence="1">
    <location>
        <begin position="259"/>
        <end position="281"/>
    </location>
</feature>
<name>A8N8C8_COPC7</name>
<reference evidence="2 3" key="1">
    <citation type="journal article" date="2010" name="Proc. Natl. Acad. Sci. U.S.A.">
        <title>Insights into evolution of multicellular fungi from the assembled chromosomes of the mushroom Coprinopsis cinerea (Coprinus cinereus).</title>
        <authorList>
            <person name="Stajich J.E."/>
            <person name="Wilke S.K."/>
            <person name="Ahren D."/>
            <person name="Au C.H."/>
            <person name="Birren B.W."/>
            <person name="Borodovsky M."/>
            <person name="Burns C."/>
            <person name="Canback B."/>
            <person name="Casselton L.A."/>
            <person name="Cheng C.K."/>
            <person name="Deng J."/>
            <person name="Dietrich F.S."/>
            <person name="Fargo D.C."/>
            <person name="Farman M.L."/>
            <person name="Gathman A.C."/>
            <person name="Goldberg J."/>
            <person name="Guigo R."/>
            <person name="Hoegger P.J."/>
            <person name="Hooker J.B."/>
            <person name="Huggins A."/>
            <person name="James T.Y."/>
            <person name="Kamada T."/>
            <person name="Kilaru S."/>
            <person name="Kodira C."/>
            <person name="Kues U."/>
            <person name="Kupfer D."/>
            <person name="Kwan H.S."/>
            <person name="Lomsadze A."/>
            <person name="Li W."/>
            <person name="Lilly W.W."/>
            <person name="Ma L.J."/>
            <person name="Mackey A.J."/>
            <person name="Manning G."/>
            <person name="Martin F."/>
            <person name="Muraguchi H."/>
            <person name="Natvig D.O."/>
            <person name="Palmerini H."/>
            <person name="Ramesh M.A."/>
            <person name="Rehmeyer C.J."/>
            <person name="Roe B.A."/>
            <person name="Shenoy N."/>
            <person name="Stanke M."/>
            <person name="Ter-Hovhannisyan V."/>
            <person name="Tunlid A."/>
            <person name="Velagapudi R."/>
            <person name="Vision T.J."/>
            <person name="Zeng Q."/>
            <person name="Zolan M.E."/>
            <person name="Pukkila P.J."/>
        </authorList>
    </citation>
    <scope>NUCLEOTIDE SEQUENCE [LARGE SCALE GENOMIC DNA]</scope>
    <source>
        <strain evidence="3">Okayama-7 / 130 / ATCC MYA-4618 / FGSC 9003</strain>
    </source>
</reference>
<accession>A8N8C8</accession>
<comment type="caution">
    <text evidence="2">The sequence shown here is derived from an EMBL/GenBank/DDBJ whole genome shotgun (WGS) entry which is preliminary data.</text>
</comment>
<feature type="compositionally biased region" description="Low complexity" evidence="1">
    <location>
        <begin position="310"/>
        <end position="322"/>
    </location>
</feature>
<dbReference type="RefSeq" id="XP_001831084.2">
    <property type="nucleotide sequence ID" value="XM_001831032.2"/>
</dbReference>
<feature type="compositionally biased region" description="Basic and acidic residues" evidence="1">
    <location>
        <begin position="604"/>
        <end position="613"/>
    </location>
</feature>
<dbReference type="HOGENOM" id="CLU_363286_0_0_1"/>
<feature type="compositionally biased region" description="Pro residues" evidence="1">
    <location>
        <begin position="682"/>
        <end position="694"/>
    </location>
</feature>
<feature type="compositionally biased region" description="Basic and acidic residues" evidence="1">
    <location>
        <begin position="639"/>
        <end position="650"/>
    </location>
</feature>
<dbReference type="Proteomes" id="UP000001861">
    <property type="component" value="Unassembled WGS sequence"/>
</dbReference>
<dbReference type="OMA" id="QAHRCEL"/>
<organism evidence="2 3">
    <name type="scientific">Coprinopsis cinerea (strain Okayama-7 / 130 / ATCC MYA-4618 / FGSC 9003)</name>
    <name type="common">Inky cap fungus</name>
    <name type="synonym">Hormographiella aspergillata</name>
    <dbReference type="NCBI Taxonomy" id="240176"/>
    <lineage>
        <taxon>Eukaryota</taxon>
        <taxon>Fungi</taxon>
        <taxon>Dikarya</taxon>
        <taxon>Basidiomycota</taxon>
        <taxon>Agaricomycotina</taxon>
        <taxon>Agaricomycetes</taxon>
        <taxon>Agaricomycetidae</taxon>
        <taxon>Agaricales</taxon>
        <taxon>Agaricineae</taxon>
        <taxon>Psathyrellaceae</taxon>
        <taxon>Coprinopsis</taxon>
    </lineage>
</organism>
<feature type="compositionally biased region" description="Polar residues" evidence="1">
    <location>
        <begin position="653"/>
        <end position="670"/>
    </location>
</feature>
<dbReference type="GeneID" id="6007543"/>
<feature type="compositionally biased region" description="Polar residues" evidence="1">
    <location>
        <begin position="1"/>
        <end position="12"/>
    </location>
</feature>
<proteinExistence type="predicted"/>
<feature type="compositionally biased region" description="Basic and acidic residues" evidence="1">
    <location>
        <begin position="466"/>
        <end position="480"/>
    </location>
</feature>
<feature type="compositionally biased region" description="Acidic residues" evidence="1">
    <location>
        <begin position="588"/>
        <end position="598"/>
    </location>
</feature>
<feature type="compositionally biased region" description="Acidic residues" evidence="1">
    <location>
        <begin position="719"/>
        <end position="728"/>
    </location>
</feature>
<gene>
    <name evidence="2" type="ORF">CC1G_03975</name>
</gene>
<sequence>MASSSKNQQQWPEESPPLAAGPLVDNIEGVGGEGDADDPEFNHKHGLYFYFGQEAGGFQMPWGIHRGKRMHDVPYSYLMWCFINLTLARSFRAAFVRYRAGLIEYAERLQERNYRDFVVPLGKKHRGKKIFQVRDIKWMKWLQKPIGRRKELREKFDVFFRALDLYLKYGRRRYEATRDIGQLLKDEEYGDDELTDEEDLDYVLTDDEDTDDPLDEDDYEDDVADDVGYETFEQHCKSDLDEALTKDGDLADIVQPDDAPIEYETTEDELERADRELEEGEGALTDSERAASVVSSGDSAEVSESEAEFSDSASSSSGFISSTTPVTSTYDGSDDEASVAEGSDAERGASAHRRSKRLAEKSTTPLVESTVESDEEVEDEDVEPPPKIPRKQRPTRAREIIEISDSDESVAGPAHPTPRKASRYSPRIKTAKRIVESSDESEGESTVKEYTPAVKTPTTSQKIAPRRVESSDESEVKEMESAPTSTPRRRAAQNVVQDESEADSTAGDEERPEPGPSTPRRGRPSMQLATPPATKRKRSSRKPHVDFDDQDYVESDCSLTEPATERRMTRSMGPARLSFEPGQSGDEQSIDESEDSDSESVTVESDRPAEPDRIAVTLSDNSDSEDDMPLDQLFTRTRQRLEDAAPRRETPIIQASSEVPSTPGPSSQRQRNFRQESSVPRVPRPFPMSPPPTVRPQRDEVPRTPRPFPVSPLEREERDVEMERDELEVVGGRRGKERGVLMTPPSSPSPSSSMVGGGKRKRREDLFGE</sequence>
<dbReference type="InParanoid" id="A8N8C8"/>
<keyword evidence="3" id="KW-1185">Reference proteome</keyword>
<feature type="compositionally biased region" description="Low complexity" evidence="1">
    <location>
        <begin position="290"/>
        <end position="300"/>
    </location>
</feature>
<evidence type="ECO:0000313" key="2">
    <source>
        <dbReference type="EMBL" id="EAU90706.2"/>
    </source>
</evidence>
<feature type="region of interest" description="Disordered" evidence="1">
    <location>
        <begin position="247"/>
        <end position="769"/>
    </location>
</feature>
<feature type="region of interest" description="Disordered" evidence="1">
    <location>
        <begin position="1"/>
        <end position="24"/>
    </location>
</feature>
<feature type="compositionally biased region" description="Acidic residues" evidence="1">
    <location>
        <begin position="371"/>
        <end position="383"/>
    </location>
</feature>